<sequence>MTLSTDEILDHPADELSVRGRPQSLPAMREAAALADLRDPAVMVNSTGRARATSSQSGRGPECGTILGAASRACAGRDRRSVVGAALA</sequence>
<dbReference type="STRING" id="1245469.S58_14750"/>
<organism evidence="2 3">
    <name type="scientific">Bradyrhizobium oligotrophicum S58</name>
    <dbReference type="NCBI Taxonomy" id="1245469"/>
    <lineage>
        <taxon>Bacteria</taxon>
        <taxon>Pseudomonadati</taxon>
        <taxon>Pseudomonadota</taxon>
        <taxon>Alphaproteobacteria</taxon>
        <taxon>Hyphomicrobiales</taxon>
        <taxon>Nitrobacteraceae</taxon>
        <taxon>Bradyrhizobium</taxon>
    </lineage>
</organism>
<dbReference type="EMBL" id="AP012603">
    <property type="protein sequence ID" value="BAM87483.1"/>
    <property type="molecule type" value="Genomic_DNA"/>
</dbReference>
<accession>M4Z2L7</accession>
<feature type="compositionally biased region" description="Basic and acidic residues" evidence="1">
    <location>
        <begin position="8"/>
        <end position="18"/>
    </location>
</feature>
<keyword evidence="3" id="KW-1185">Reference proteome</keyword>
<dbReference type="HOGENOM" id="CLU_2463018_0_0_5"/>
<dbReference type="KEGG" id="aol:S58_14750"/>
<evidence type="ECO:0000313" key="2">
    <source>
        <dbReference type="EMBL" id="BAM87483.1"/>
    </source>
</evidence>
<protein>
    <submittedName>
        <fullName evidence="2">Uncharacterized protein</fullName>
    </submittedName>
</protein>
<dbReference type="Proteomes" id="UP000011841">
    <property type="component" value="Chromosome"/>
</dbReference>
<name>M4Z2L7_9BRAD</name>
<reference evidence="2 3" key="1">
    <citation type="journal article" date="2013" name="Appl. Environ. Microbiol.">
        <title>Genome analysis suggests that the soil oligotrophic bacterium Agromonas oligotrophica (Bradyrhizobium oligotrophicum) is a nitrogen-fixing symbiont of Aeschynomene indica.</title>
        <authorList>
            <person name="Okubo T."/>
            <person name="Fukushima S."/>
            <person name="Itakura M."/>
            <person name="Oshima K."/>
            <person name="Longtonglang A."/>
            <person name="Teaumroong N."/>
            <person name="Mitsui H."/>
            <person name="Hattori M."/>
            <person name="Hattori R."/>
            <person name="Hattori T."/>
            <person name="Minamisawa K."/>
        </authorList>
    </citation>
    <scope>NUCLEOTIDE SEQUENCE [LARGE SCALE GENOMIC DNA]</scope>
    <source>
        <strain evidence="2 3">S58</strain>
    </source>
</reference>
<proteinExistence type="predicted"/>
<evidence type="ECO:0000313" key="3">
    <source>
        <dbReference type="Proteomes" id="UP000011841"/>
    </source>
</evidence>
<feature type="region of interest" description="Disordered" evidence="1">
    <location>
        <begin position="1"/>
        <end position="22"/>
    </location>
</feature>
<dbReference type="AlphaFoldDB" id="M4Z2L7"/>
<evidence type="ECO:0000256" key="1">
    <source>
        <dbReference type="SAM" id="MobiDB-lite"/>
    </source>
</evidence>
<gene>
    <name evidence="2" type="ORF">S58_14750</name>
</gene>